<reference evidence="1" key="3">
    <citation type="journal article" date="2017" name="Nature">
        <title>Genome sequence of the progenitor of the wheat D genome Aegilops tauschii.</title>
        <authorList>
            <person name="Luo M.C."/>
            <person name="Gu Y.Q."/>
            <person name="Puiu D."/>
            <person name="Wang H."/>
            <person name="Twardziok S.O."/>
            <person name="Deal K.R."/>
            <person name="Huo N."/>
            <person name="Zhu T."/>
            <person name="Wang L."/>
            <person name="Wang Y."/>
            <person name="McGuire P.E."/>
            <person name="Liu S."/>
            <person name="Long H."/>
            <person name="Ramasamy R.K."/>
            <person name="Rodriguez J.C."/>
            <person name="Van S.L."/>
            <person name="Yuan L."/>
            <person name="Wang Z."/>
            <person name="Xia Z."/>
            <person name="Xiao L."/>
            <person name="Anderson O.D."/>
            <person name="Ouyang S."/>
            <person name="Liang Y."/>
            <person name="Zimin A.V."/>
            <person name="Pertea G."/>
            <person name="Qi P."/>
            <person name="Bennetzen J.L."/>
            <person name="Dai X."/>
            <person name="Dawson M.W."/>
            <person name="Muller H.G."/>
            <person name="Kugler K."/>
            <person name="Rivarola-Duarte L."/>
            <person name="Spannagl M."/>
            <person name="Mayer K.F.X."/>
            <person name="Lu F.H."/>
            <person name="Bevan M.W."/>
            <person name="Leroy P."/>
            <person name="Li P."/>
            <person name="You F.M."/>
            <person name="Sun Q."/>
            <person name="Liu Z."/>
            <person name="Lyons E."/>
            <person name="Wicker T."/>
            <person name="Salzberg S.L."/>
            <person name="Devos K.M."/>
            <person name="Dvorak J."/>
        </authorList>
    </citation>
    <scope>NUCLEOTIDE SEQUENCE [LARGE SCALE GENOMIC DNA]</scope>
    <source>
        <strain evidence="1">cv. AL8/78</strain>
    </source>
</reference>
<dbReference type="STRING" id="200361.A0A453EVV1"/>
<dbReference type="Gramene" id="AET3Gv20484400.1">
    <property type="protein sequence ID" value="AET3Gv20484400.1"/>
    <property type="gene ID" value="AET3Gv20484400"/>
</dbReference>
<dbReference type="EnsemblPlants" id="AET3Gv20484400.1">
    <property type="protein sequence ID" value="AET3Gv20484400.1"/>
    <property type="gene ID" value="AET3Gv20484400"/>
</dbReference>
<keyword evidence="2" id="KW-1185">Reference proteome</keyword>
<evidence type="ECO:0000313" key="1">
    <source>
        <dbReference type="EnsemblPlants" id="AET3Gv20484400.1"/>
    </source>
</evidence>
<sequence length="84" mass="9631">MANRSPDLNIDPIQKILQILECNPYAQAFKSLESVPNLHEYKISLDTDINLDRRRYNARTTSQVVEIWVEGSAHKITLTVLSCM</sequence>
<reference evidence="1" key="4">
    <citation type="submission" date="2019-03" db="UniProtKB">
        <authorList>
            <consortium name="EnsemblPlants"/>
        </authorList>
    </citation>
    <scope>IDENTIFICATION</scope>
</reference>
<evidence type="ECO:0000313" key="2">
    <source>
        <dbReference type="Proteomes" id="UP000015105"/>
    </source>
</evidence>
<name>A0A453EVV1_AEGTS</name>
<reference evidence="2" key="2">
    <citation type="journal article" date="2017" name="Nat. Plants">
        <title>The Aegilops tauschii genome reveals multiple impacts of transposons.</title>
        <authorList>
            <person name="Zhao G."/>
            <person name="Zou C."/>
            <person name="Li K."/>
            <person name="Wang K."/>
            <person name="Li T."/>
            <person name="Gao L."/>
            <person name="Zhang X."/>
            <person name="Wang H."/>
            <person name="Yang Z."/>
            <person name="Liu X."/>
            <person name="Jiang W."/>
            <person name="Mao L."/>
            <person name="Kong X."/>
            <person name="Jiao Y."/>
            <person name="Jia J."/>
        </authorList>
    </citation>
    <scope>NUCLEOTIDE SEQUENCE [LARGE SCALE GENOMIC DNA]</scope>
    <source>
        <strain evidence="2">cv. AL8/78</strain>
    </source>
</reference>
<reference evidence="1" key="5">
    <citation type="journal article" date="2021" name="G3 (Bethesda)">
        <title>Aegilops tauschii genome assembly Aet v5.0 features greater sequence contiguity and improved annotation.</title>
        <authorList>
            <person name="Wang L."/>
            <person name="Zhu T."/>
            <person name="Rodriguez J.C."/>
            <person name="Deal K.R."/>
            <person name="Dubcovsky J."/>
            <person name="McGuire P.E."/>
            <person name="Lux T."/>
            <person name="Spannagl M."/>
            <person name="Mayer K.F.X."/>
            <person name="Baldrich P."/>
            <person name="Meyers B.C."/>
            <person name="Huo N."/>
            <person name="Gu Y.Q."/>
            <person name="Zhou H."/>
            <person name="Devos K.M."/>
            <person name="Bennetzen J.L."/>
            <person name="Unver T."/>
            <person name="Budak H."/>
            <person name="Gulick P.J."/>
            <person name="Galiba G."/>
            <person name="Kalapos B."/>
            <person name="Nelson D.R."/>
            <person name="Li P."/>
            <person name="You F.M."/>
            <person name="Luo M.C."/>
            <person name="Dvorak J."/>
        </authorList>
    </citation>
    <scope>NUCLEOTIDE SEQUENCE [LARGE SCALE GENOMIC DNA]</scope>
    <source>
        <strain evidence="1">cv. AL8/78</strain>
    </source>
</reference>
<proteinExistence type="predicted"/>
<dbReference type="Proteomes" id="UP000015105">
    <property type="component" value="Chromosome 3D"/>
</dbReference>
<dbReference type="AlphaFoldDB" id="A0A453EVV1"/>
<accession>A0A453EVV1</accession>
<organism evidence="1 2">
    <name type="scientific">Aegilops tauschii subsp. strangulata</name>
    <name type="common">Goatgrass</name>
    <dbReference type="NCBI Taxonomy" id="200361"/>
    <lineage>
        <taxon>Eukaryota</taxon>
        <taxon>Viridiplantae</taxon>
        <taxon>Streptophyta</taxon>
        <taxon>Embryophyta</taxon>
        <taxon>Tracheophyta</taxon>
        <taxon>Spermatophyta</taxon>
        <taxon>Magnoliopsida</taxon>
        <taxon>Liliopsida</taxon>
        <taxon>Poales</taxon>
        <taxon>Poaceae</taxon>
        <taxon>BOP clade</taxon>
        <taxon>Pooideae</taxon>
        <taxon>Triticodae</taxon>
        <taxon>Triticeae</taxon>
        <taxon>Triticinae</taxon>
        <taxon>Aegilops</taxon>
    </lineage>
</organism>
<reference evidence="2" key="1">
    <citation type="journal article" date="2014" name="Science">
        <title>Ancient hybridizations among the ancestral genomes of bread wheat.</title>
        <authorList>
            <consortium name="International Wheat Genome Sequencing Consortium,"/>
            <person name="Marcussen T."/>
            <person name="Sandve S.R."/>
            <person name="Heier L."/>
            <person name="Spannagl M."/>
            <person name="Pfeifer M."/>
            <person name="Jakobsen K.S."/>
            <person name="Wulff B.B."/>
            <person name="Steuernagel B."/>
            <person name="Mayer K.F."/>
            <person name="Olsen O.A."/>
        </authorList>
    </citation>
    <scope>NUCLEOTIDE SEQUENCE [LARGE SCALE GENOMIC DNA]</scope>
    <source>
        <strain evidence="2">cv. AL8/78</strain>
    </source>
</reference>
<protein>
    <submittedName>
        <fullName evidence="1">Uncharacterized protein</fullName>
    </submittedName>
</protein>